<gene>
    <name evidence="4" type="ORF">COT54_00115</name>
</gene>
<dbReference type="Proteomes" id="UP000229574">
    <property type="component" value="Unassembled WGS sequence"/>
</dbReference>
<dbReference type="EMBL" id="PEYY01000005">
    <property type="protein sequence ID" value="PIS18276.1"/>
    <property type="molecule type" value="Genomic_DNA"/>
</dbReference>
<feature type="compositionally biased region" description="Basic residues" evidence="1">
    <location>
        <begin position="1"/>
        <end position="12"/>
    </location>
</feature>
<feature type="region of interest" description="Disordered" evidence="1">
    <location>
        <begin position="1"/>
        <end position="20"/>
    </location>
</feature>
<keyword evidence="2" id="KW-1133">Transmembrane helix</keyword>
<reference evidence="5" key="1">
    <citation type="submission" date="2017-09" db="EMBL/GenBank/DDBJ databases">
        <title>Depth-based differentiation of microbial function through sediment-hosted aquifers and enrichment of novel symbionts in the deep terrestrial subsurface.</title>
        <authorList>
            <person name="Probst A.J."/>
            <person name="Ladd B."/>
            <person name="Jarett J.K."/>
            <person name="Geller-Mcgrath D.E."/>
            <person name="Sieber C.M.K."/>
            <person name="Emerson J.B."/>
            <person name="Anantharaman K."/>
            <person name="Thomas B.C."/>
            <person name="Malmstrom R."/>
            <person name="Stieglmeier M."/>
            <person name="Klingl A."/>
            <person name="Woyke T."/>
            <person name="Ryan C.M."/>
            <person name="Banfield J.F."/>
        </authorList>
    </citation>
    <scope>NUCLEOTIDE SEQUENCE [LARGE SCALE GENOMIC DNA]</scope>
</reference>
<sequence length="97" mass="10391">MPAKKTTKKSSTKKPLVSKKQQEEFKVEGKKVVSKIKALIKEGNVRKITVKDSKGKIILSLPVTAGVVGALLLPPLVVIGAIAALVTECTITVQRDK</sequence>
<evidence type="ECO:0000259" key="3">
    <source>
        <dbReference type="Pfam" id="PF14242"/>
    </source>
</evidence>
<protein>
    <recommendedName>
        <fullName evidence="3">DUF4342 domain-containing protein</fullName>
    </recommendedName>
</protein>
<comment type="caution">
    <text evidence="4">The sequence shown here is derived from an EMBL/GenBank/DDBJ whole genome shotgun (WGS) entry which is preliminary data.</text>
</comment>
<evidence type="ECO:0000313" key="5">
    <source>
        <dbReference type="Proteomes" id="UP000229574"/>
    </source>
</evidence>
<keyword evidence="2" id="KW-0472">Membrane</keyword>
<feature type="transmembrane region" description="Helical" evidence="2">
    <location>
        <begin position="57"/>
        <end position="86"/>
    </location>
</feature>
<dbReference type="InterPro" id="IPR025642">
    <property type="entry name" value="DUF4342"/>
</dbReference>
<evidence type="ECO:0000256" key="2">
    <source>
        <dbReference type="SAM" id="Phobius"/>
    </source>
</evidence>
<evidence type="ECO:0000256" key="1">
    <source>
        <dbReference type="SAM" id="MobiDB-lite"/>
    </source>
</evidence>
<organism evidence="4 5">
    <name type="scientific">Candidatus Collierbacteria bacterium CG09_land_8_20_14_0_10_46_12</name>
    <dbReference type="NCBI Taxonomy" id="1974533"/>
    <lineage>
        <taxon>Bacteria</taxon>
        <taxon>Candidatus Collieribacteriota</taxon>
    </lineage>
</organism>
<feature type="domain" description="DUF4342" evidence="3">
    <location>
        <begin position="19"/>
        <end position="95"/>
    </location>
</feature>
<keyword evidence="2" id="KW-0812">Transmembrane</keyword>
<evidence type="ECO:0000313" key="4">
    <source>
        <dbReference type="EMBL" id="PIS18276.1"/>
    </source>
</evidence>
<dbReference type="AlphaFoldDB" id="A0A2H0X040"/>
<name>A0A2H0X040_9BACT</name>
<dbReference type="Pfam" id="PF14242">
    <property type="entry name" value="DUF4342"/>
    <property type="match status" value="1"/>
</dbReference>
<proteinExistence type="predicted"/>
<accession>A0A2H0X040</accession>